<dbReference type="NCBIfam" id="NF006969">
    <property type="entry name" value="PRK09441.1-2"/>
    <property type="match status" value="1"/>
</dbReference>
<dbReference type="Gene3D" id="3.20.20.80">
    <property type="entry name" value="Glycosidases"/>
    <property type="match status" value="1"/>
</dbReference>
<dbReference type="EMBL" id="LR026968">
    <property type="protein sequence ID" value="VBB80949.1"/>
    <property type="molecule type" value="Genomic_DNA"/>
</dbReference>
<feature type="region of interest" description="Disordered" evidence="2">
    <location>
        <begin position="16"/>
        <end position="41"/>
    </location>
</feature>
<sequence length="617" mass="69848">MSTFLCLPNPPLPPPLAALSRAATRQEPSSGHSTNIRPLRHRLPPSSCPNPLILLSPPSDPLPKQNETIFQSFEWYTPPSSTTPKSHWSLLTTLLPSLSQLGITKIWIPPACKAADAKNGNGYDIYDLWDLGEFEQKGSTPTKWGSKAQLEELCRVAEGRGVKVLFDAVLNHKTGADYKERVKAKKVDPLDRNRELDGGEVREIESWTGFTFPGRGGRYSGLEWDRRHFTGVDWDDLTREKGVWKLGGKEWCVDVDEEVGNYDFLMFADVDHRHPDVQQDAFDWVKWLPTQLKIGGLRLDAIKHYSFQFQKRLLRHIDDNVEKGKDWFIVGEYWREDSEFLAKYIEYMDHRISLFDVPLCSNLSKISMAGERGDLRDLFKDALCLWKPNNVVTFVVNHDTQQGQSLETPVAPWFLPHAYTLILLRANTGVPCVFWSDLYGSFASGPSSFIPPMSGNPTLLARLILIRKLYAYGTQHDLFSHQHCVGFTREGHSAHGGGAGLAAVMGNQWGLSKLKMYVGKHHSGEKWIDFLRLCPGEVMIDDEGWGEFPVSGNRGCSVWVSETAEGKDEVINLKFNSDIYGIEAEMNRRQSMFERRQHEIESMSQRALASNLPTVEI</sequence>
<dbReference type="Gene3D" id="2.40.30.140">
    <property type="match status" value="1"/>
</dbReference>
<dbReference type="SMART" id="SM00642">
    <property type="entry name" value="Aamy"/>
    <property type="match status" value="1"/>
</dbReference>
<evidence type="ECO:0000256" key="1">
    <source>
        <dbReference type="ARBA" id="ARBA00008061"/>
    </source>
</evidence>
<dbReference type="Pfam" id="PF00128">
    <property type="entry name" value="Alpha-amylase"/>
    <property type="match status" value="1"/>
</dbReference>
<evidence type="ECO:0000256" key="2">
    <source>
        <dbReference type="SAM" id="MobiDB-lite"/>
    </source>
</evidence>
<keyword evidence="5" id="KW-1185">Reference proteome</keyword>
<dbReference type="InterPro" id="IPR015237">
    <property type="entry name" value="Alpha-amylase_C_pro"/>
</dbReference>
<evidence type="ECO:0000259" key="3">
    <source>
        <dbReference type="SMART" id="SM00642"/>
    </source>
</evidence>
<dbReference type="InterPro" id="IPR017853">
    <property type="entry name" value="GH"/>
</dbReference>
<name>A0ABY6SC57_PODCO</name>
<dbReference type="Proteomes" id="UP000280685">
    <property type="component" value="Chromosome 5"/>
</dbReference>
<evidence type="ECO:0000313" key="5">
    <source>
        <dbReference type="Proteomes" id="UP000280685"/>
    </source>
</evidence>
<dbReference type="GO" id="GO:0016787">
    <property type="term" value="F:hydrolase activity"/>
    <property type="evidence" value="ECO:0007669"/>
    <property type="project" value="UniProtKB-KW"/>
</dbReference>
<proteinExistence type="inferred from homology"/>
<accession>A0ABY6SC57</accession>
<dbReference type="SUPFAM" id="SSF51445">
    <property type="entry name" value="(Trans)glycosidases"/>
    <property type="match status" value="1"/>
</dbReference>
<comment type="similarity">
    <text evidence="1">Belongs to the glycosyl hydrolase 13 family.</text>
</comment>
<gene>
    <name evidence="4" type="ORF">PODCO_500180</name>
</gene>
<feature type="compositionally biased region" description="Polar residues" evidence="2">
    <location>
        <begin position="26"/>
        <end position="36"/>
    </location>
</feature>
<dbReference type="InterPro" id="IPR013780">
    <property type="entry name" value="Glyco_hydro_b"/>
</dbReference>
<reference evidence="4" key="1">
    <citation type="submission" date="2018-02" db="EMBL/GenBank/DDBJ databases">
        <authorList>
            <person name="Silar P."/>
        </authorList>
    </citation>
    <scope>NUCLEOTIDE SEQUENCE [LARGE SCALE GENOMIC DNA]</scope>
    <source>
        <strain evidence="4">T</strain>
    </source>
</reference>
<dbReference type="CDD" id="cd11318">
    <property type="entry name" value="AmyAc_bac_fung_AmyA"/>
    <property type="match status" value="1"/>
</dbReference>
<keyword evidence="4" id="KW-0378">Hydrolase</keyword>
<dbReference type="InterPro" id="IPR006047">
    <property type="entry name" value="GH13_cat_dom"/>
</dbReference>
<dbReference type="Gene3D" id="2.60.40.1180">
    <property type="entry name" value="Golgi alpha-mannosidase II"/>
    <property type="match status" value="1"/>
</dbReference>
<dbReference type="NCBIfam" id="NF006968">
    <property type="entry name" value="PRK09441.1-1"/>
    <property type="match status" value="1"/>
</dbReference>
<dbReference type="Pfam" id="PF09154">
    <property type="entry name" value="Alpha-amy_C_pro"/>
    <property type="match status" value="1"/>
</dbReference>
<dbReference type="SUPFAM" id="SSF51011">
    <property type="entry name" value="Glycosyl hydrolase domain"/>
    <property type="match status" value="1"/>
</dbReference>
<dbReference type="PANTHER" id="PTHR43447">
    <property type="entry name" value="ALPHA-AMYLASE"/>
    <property type="match status" value="1"/>
</dbReference>
<protein>
    <submittedName>
        <fullName evidence="4">Glycoside Hydrolase Family 13</fullName>
    </submittedName>
</protein>
<feature type="domain" description="Glycosyl hydrolase family 13 catalytic" evidence="3">
    <location>
        <begin position="67"/>
        <end position="467"/>
    </location>
</feature>
<organism evidence="4 5">
    <name type="scientific">Podospora comata</name>
    <dbReference type="NCBI Taxonomy" id="48703"/>
    <lineage>
        <taxon>Eukaryota</taxon>
        <taxon>Fungi</taxon>
        <taxon>Dikarya</taxon>
        <taxon>Ascomycota</taxon>
        <taxon>Pezizomycotina</taxon>
        <taxon>Sordariomycetes</taxon>
        <taxon>Sordariomycetidae</taxon>
        <taxon>Sordariales</taxon>
        <taxon>Podosporaceae</taxon>
        <taxon>Podospora</taxon>
    </lineage>
</organism>
<evidence type="ECO:0000313" key="4">
    <source>
        <dbReference type="EMBL" id="VBB80949.1"/>
    </source>
</evidence>